<feature type="compositionally biased region" description="Low complexity" evidence="1">
    <location>
        <begin position="70"/>
        <end position="79"/>
    </location>
</feature>
<comment type="caution">
    <text evidence="3">The sequence shown here is derived from an EMBL/GenBank/DDBJ whole genome shotgun (WGS) entry which is preliminary data.</text>
</comment>
<evidence type="ECO:0000256" key="2">
    <source>
        <dbReference type="SAM" id="SignalP"/>
    </source>
</evidence>
<feature type="chain" id="PRO_5015358172" description="Lipoprotein" evidence="2">
    <location>
        <begin position="25"/>
        <end position="175"/>
    </location>
</feature>
<gene>
    <name evidence="3" type="ORF">NIES4072_20980</name>
</gene>
<sequence length="175" mass="19410">MNINQMKKTIFTTTLILCSLLIVSCGDSDNSDSQKNKVNQANTATTTPVNSESISANKGKLDNIEVSKKTSNSTSNENTPIKNKKVNEAPKDKPILGTIKDMQNGDLKCYVTVVDEKGKLYESVGASFDICEPEKYVNKKVQMYYGLENVNDCQSSEPCGKTIKEWLITKLEIRD</sequence>
<protein>
    <recommendedName>
        <fullName evidence="5">Lipoprotein</fullName>
    </recommendedName>
</protein>
<keyword evidence="2" id="KW-0732">Signal</keyword>
<organism evidence="3 4">
    <name type="scientific">Nostoc commune NIES-4072</name>
    <dbReference type="NCBI Taxonomy" id="2005467"/>
    <lineage>
        <taxon>Bacteria</taxon>
        <taxon>Bacillati</taxon>
        <taxon>Cyanobacteriota</taxon>
        <taxon>Cyanophyceae</taxon>
        <taxon>Nostocales</taxon>
        <taxon>Nostocaceae</taxon>
        <taxon>Nostoc</taxon>
    </lineage>
</organism>
<evidence type="ECO:0000256" key="1">
    <source>
        <dbReference type="SAM" id="MobiDB-lite"/>
    </source>
</evidence>
<reference evidence="3 4" key="1">
    <citation type="submission" date="2017-06" db="EMBL/GenBank/DDBJ databases">
        <title>Genome sequencing of cyanobaciteial culture collection at National Institute for Environmental Studies (NIES).</title>
        <authorList>
            <person name="Hirose Y."/>
            <person name="Shimura Y."/>
            <person name="Fujisawa T."/>
            <person name="Nakamura Y."/>
            <person name="Kawachi M."/>
        </authorList>
    </citation>
    <scope>NUCLEOTIDE SEQUENCE [LARGE SCALE GENOMIC DNA]</scope>
    <source>
        <strain evidence="3 4">NIES-4072</strain>
    </source>
</reference>
<dbReference type="PROSITE" id="PS51257">
    <property type="entry name" value="PROKAR_LIPOPROTEIN"/>
    <property type="match status" value="1"/>
</dbReference>
<proteinExistence type="predicted"/>
<evidence type="ECO:0000313" key="4">
    <source>
        <dbReference type="Proteomes" id="UP000245124"/>
    </source>
</evidence>
<evidence type="ECO:0000313" key="3">
    <source>
        <dbReference type="EMBL" id="GBG18433.1"/>
    </source>
</evidence>
<feature type="signal peptide" evidence="2">
    <location>
        <begin position="1"/>
        <end position="24"/>
    </location>
</feature>
<keyword evidence="4" id="KW-1185">Reference proteome</keyword>
<name>A0A2R5FQC2_NOSCO</name>
<feature type="compositionally biased region" description="Basic and acidic residues" evidence="1">
    <location>
        <begin position="59"/>
        <end position="68"/>
    </location>
</feature>
<dbReference type="AlphaFoldDB" id="A0A2R5FQC2"/>
<dbReference type="EMBL" id="BDUD01000001">
    <property type="protein sequence ID" value="GBG18433.1"/>
    <property type="molecule type" value="Genomic_DNA"/>
</dbReference>
<accession>A0A2R5FQC2</accession>
<feature type="compositionally biased region" description="Polar residues" evidence="1">
    <location>
        <begin position="31"/>
        <end position="56"/>
    </location>
</feature>
<feature type="region of interest" description="Disordered" evidence="1">
    <location>
        <begin position="31"/>
        <end position="88"/>
    </location>
</feature>
<dbReference type="Proteomes" id="UP000245124">
    <property type="component" value="Unassembled WGS sequence"/>
</dbReference>
<evidence type="ECO:0008006" key="5">
    <source>
        <dbReference type="Google" id="ProtNLM"/>
    </source>
</evidence>